<gene>
    <name evidence="9" type="ORF">GCM10017083_48590</name>
</gene>
<evidence type="ECO:0000256" key="6">
    <source>
        <dbReference type="RuleBase" id="RU000716"/>
    </source>
</evidence>
<evidence type="ECO:0000256" key="3">
    <source>
        <dbReference type="ARBA" id="ARBA00023082"/>
    </source>
</evidence>
<reference evidence="9" key="1">
    <citation type="journal article" date="2014" name="Int. J. Syst. Evol. Microbiol.">
        <title>Complete genome sequence of Corynebacterium casei LMG S-19264T (=DSM 44701T), isolated from a smear-ripened cheese.</title>
        <authorList>
            <consortium name="US DOE Joint Genome Institute (JGI-PGF)"/>
            <person name="Walter F."/>
            <person name="Albersmeier A."/>
            <person name="Kalinowski J."/>
            <person name="Ruckert C."/>
        </authorList>
    </citation>
    <scope>NUCLEOTIDE SEQUENCE</scope>
    <source>
        <strain evidence="9">KCTC 42651</strain>
    </source>
</reference>
<evidence type="ECO:0000313" key="10">
    <source>
        <dbReference type="Proteomes" id="UP000630353"/>
    </source>
</evidence>
<evidence type="ECO:0000256" key="1">
    <source>
        <dbReference type="ARBA" id="ARBA00010641"/>
    </source>
</evidence>
<keyword evidence="4 6" id="KW-0238">DNA-binding</keyword>
<accession>A0A918XWV5</accession>
<organism evidence="9 10">
    <name type="scientific">Thalassobaculum fulvum</name>
    <dbReference type="NCBI Taxonomy" id="1633335"/>
    <lineage>
        <taxon>Bacteria</taxon>
        <taxon>Pseudomonadati</taxon>
        <taxon>Pseudomonadota</taxon>
        <taxon>Alphaproteobacteria</taxon>
        <taxon>Rhodospirillales</taxon>
        <taxon>Thalassobaculaceae</taxon>
        <taxon>Thalassobaculum</taxon>
    </lineage>
</organism>
<comment type="similarity">
    <text evidence="1 6">Belongs to the sigma-70 factor family. ECF subfamily.</text>
</comment>
<feature type="domain" description="RNA polymerase sigma factor 70 region 4 type 2" evidence="8">
    <location>
        <begin position="140"/>
        <end position="190"/>
    </location>
</feature>
<dbReference type="RefSeq" id="WP_189994601.1">
    <property type="nucleotide sequence ID" value="NZ_BMZS01000013.1"/>
</dbReference>
<keyword evidence="3 6" id="KW-0731">Sigma factor</keyword>
<dbReference type="InterPro" id="IPR007627">
    <property type="entry name" value="RNA_pol_sigma70_r2"/>
</dbReference>
<sequence>MRASASAPVGDTVTDGRLVALARRGSERAVRVLVRRYNQLLFRVARGVVADDAEAEDVVQAAYVQAFTRLDGYRGEAAFSTWLTRIALNEAYGRLRRRRPTVEFSETVADGIEQGRLLAFPTARSPADPENEAGREQVRQVLERAIEAIPEPFRLVFILRDVQGFSVDETAELLSVRSATVKTRLFRARKLVRVEVERVLAPRFADVFPFDGARCAGMADRVVRDLCSGSARE</sequence>
<dbReference type="Proteomes" id="UP000630353">
    <property type="component" value="Unassembled WGS sequence"/>
</dbReference>
<dbReference type="PROSITE" id="PS01063">
    <property type="entry name" value="SIGMA70_ECF"/>
    <property type="match status" value="1"/>
</dbReference>
<dbReference type="NCBIfam" id="NF008888">
    <property type="entry name" value="PRK11922.1"/>
    <property type="match status" value="1"/>
</dbReference>
<dbReference type="Pfam" id="PF08281">
    <property type="entry name" value="Sigma70_r4_2"/>
    <property type="match status" value="1"/>
</dbReference>
<reference evidence="9" key="2">
    <citation type="submission" date="2020-09" db="EMBL/GenBank/DDBJ databases">
        <authorList>
            <person name="Sun Q."/>
            <person name="Kim S."/>
        </authorList>
    </citation>
    <scope>NUCLEOTIDE SEQUENCE</scope>
    <source>
        <strain evidence="9">KCTC 42651</strain>
    </source>
</reference>
<dbReference type="NCBIfam" id="TIGR02937">
    <property type="entry name" value="sigma70-ECF"/>
    <property type="match status" value="1"/>
</dbReference>
<dbReference type="Pfam" id="PF04542">
    <property type="entry name" value="Sigma70_r2"/>
    <property type="match status" value="1"/>
</dbReference>
<keyword evidence="2 6" id="KW-0805">Transcription regulation</keyword>
<evidence type="ECO:0000256" key="4">
    <source>
        <dbReference type="ARBA" id="ARBA00023125"/>
    </source>
</evidence>
<proteinExistence type="inferred from homology"/>
<keyword evidence="10" id="KW-1185">Reference proteome</keyword>
<keyword evidence="5 6" id="KW-0804">Transcription</keyword>
<dbReference type="InterPro" id="IPR039425">
    <property type="entry name" value="RNA_pol_sigma-70-like"/>
</dbReference>
<evidence type="ECO:0000256" key="5">
    <source>
        <dbReference type="ARBA" id="ARBA00023163"/>
    </source>
</evidence>
<dbReference type="InterPro" id="IPR014284">
    <property type="entry name" value="RNA_pol_sigma-70_dom"/>
</dbReference>
<dbReference type="PANTHER" id="PTHR43133">
    <property type="entry name" value="RNA POLYMERASE ECF-TYPE SIGMA FACTO"/>
    <property type="match status" value="1"/>
</dbReference>
<evidence type="ECO:0000259" key="7">
    <source>
        <dbReference type="Pfam" id="PF04542"/>
    </source>
</evidence>
<dbReference type="CDD" id="cd06171">
    <property type="entry name" value="Sigma70_r4"/>
    <property type="match status" value="1"/>
</dbReference>
<name>A0A918XWV5_9PROT</name>
<dbReference type="InterPro" id="IPR013324">
    <property type="entry name" value="RNA_pol_sigma_r3/r4-like"/>
</dbReference>
<comment type="caution">
    <text evidence="9">The sequence shown here is derived from an EMBL/GenBank/DDBJ whole genome shotgun (WGS) entry which is preliminary data.</text>
</comment>
<dbReference type="InterPro" id="IPR013325">
    <property type="entry name" value="RNA_pol_sigma_r2"/>
</dbReference>
<evidence type="ECO:0000313" key="9">
    <source>
        <dbReference type="EMBL" id="GHD61371.1"/>
    </source>
</evidence>
<dbReference type="InterPro" id="IPR036388">
    <property type="entry name" value="WH-like_DNA-bd_sf"/>
</dbReference>
<dbReference type="GO" id="GO:0003677">
    <property type="term" value="F:DNA binding"/>
    <property type="evidence" value="ECO:0007669"/>
    <property type="project" value="UniProtKB-KW"/>
</dbReference>
<dbReference type="EMBL" id="BMZS01000013">
    <property type="protein sequence ID" value="GHD61371.1"/>
    <property type="molecule type" value="Genomic_DNA"/>
</dbReference>
<dbReference type="GO" id="GO:0016987">
    <property type="term" value="F:sigma factor activity"/>
    <property type="evidence" value="ECO:0007669"/>
    <property type="project" value="UniProtKB-KW"/>
</dbReference>
<dbReference type="Gene3D" id="1.10.10.10">
    <property type="entry name" value="Winged helix-like DNA-binding domain superfamily/Winged helix DNA-binding domain"/>
    <property type="match status" value="1"/>
</dbReference>
<protein>
    <recommendedName>
        <fullName evidence="6">RNA polymerase sigma factor</fullName>
    </recommendedName>
</protein>
<dbReference type="InterPro" id="IPR000838">
    <property type="entry name" value="RNA_pol_sigma70_ECF_CS"/>
</dbReference>
<dbReference type="AlphaFoldDB" id="A0A918XWV5"/>
<evidence type="ECO:0000256" key="2">
    <source>
        <dbReference type="ARBA" id="ARBA00023015"/>
    </source>
</evidence>
<evidence type="ECO:0000259" key="8">
    <source>
        <dbReference type="Pfam" id="PF08281"/>
    </source>
</evidence>
<dbReference type="Gene3D" id="1.10.1740.10">
    <property type="match status" value="1"/>
</dbReference>
<dbReference type="SUPFAM" id="SSF88946">
    <property type="entry name" value="Sigma2 domain of RNA polymerase sigma factors"/>
    <property type="match status" value="1"/>
</dbReference>
<dbReference type="InterPro" id="IPR013249">
    <property type="entry name" value="RNA_pol_sigma70_r4_t2"/>
</dbReference>
<dbReference type="PANTHER" id="PTHR43133:SF51">
    <property type="entry name" value="RNA POLYMERASE SIGMA FACTOR"/>
    <property type="match status" value="1"/>
</dbReference>
<dbReference type="GO" id="GO:0006352">
    <property type="term" value="P:DNA-templated transcription initiation"/>
    <property type="evidence" value="ECO:0007669"/>
    <property type="project" value="InterPro"/>
</dbReference>
<dbReference type="SUPFAM" id="SSF88659">
    <property type="entry name" value="Sigma3 and sigma4 domains of RNA polymerase sigma factors"/>
    <property type="match status" value="1"/>
</dbReference>
<feature type="domain" description="RNA polymerase sigma-70 region 2" evidence="7">
    <location>
        <begin position="33"/>
        <end position="99"/>
    </location>
</feature>